<dbReference type="PANTHER" id="PTHR13423">
    <property type="entry name" value="OUT AT FIRST"/>
    <property type="match status" value="1"/>
</dbReference>
<dbReference type="Pfam" id="PF14941">
    <property type="entry name" value="OAF_N"/>
    <property type="match status" value="1"/>
</dbReference>
<dbReference type="Proteomes" id="UP000075901">
    <property type="component" value="Unassembled WGS sequence"/>
</dbReference>
<dbReference type="InterPro" id="IPR026315">
    <property type="entry name" value="Oaf"/>
</dbReference>
<dbReference type="PANTHER" id="PTHR13423:SF2">
    <property type="entry name" value="OUT AT FIRST PROTEIN HOMOLOG"/>
    <property type="match status" value="1"/>
</dbReference>
<evidence type="ECO:0000259" key="1">
    <source>
        <dbReference type="Pfam" id="PF14941"/>
    </source>
</evidence>
<name>A0A182SSM9_9DIPT</name>
<sequence length="120" mass="13419">HFLSSFLTYLQEVQVLKALVLGEEERGQSQYQVMCFVTKFQKGDFITADAMVKLRQVRNINFLSSLTNKKQPSSSVNPGGGLILDASSECPHRVTSSGRRLIGAGKGRYSKRIGNVRFFF</sequence>
<dbReference type="EnsemblMetazoa" id="AMAM012616-RA">
    <property type="protein sequence ID" value="AMAM012616-PA"/>
    <property type="gene ID" value="AMAM012616"/>
</dbReference>
<protein>
    <recommendedName>
        <fullName evidence="1">Out at first protein BRICHOS-like domain-containing protein</fullName>
    </recommendedName>
</protein>
<evidence type="ECO:0000313" key="2">
    <source>
        <dbReference type="EnsemblMetazoa" id="AMAM012616-PA"/>
    </source>
</evidence>
<reference evidence="3" key="1">
    <citation type="submission" date="2013-09" db="EMBL/GenBank/DDBJ databases">
        <title>The Genome Sequence of Anopheles maculatus species B.</title>
        <authorList>
            <consortium name="The Broad Institute Genomics Platform"/>
            <person name="Neafsey D.E."/>
            <person name="Besansky N."/>
            <person name="Howell P."/>
            <person name="Walton C."/>
            <person name="Young S.K."/>
            <person name="Zeng Q."/>
            <person name="Gargeya S."/>
            <person name="Fitzgerald M."/>
            <person name="Haas B."/>
            <person name="Abouelleil A."/>
            <person name="Allen A.W."/>
            <person name="Alvarado L."/>
            <person name="Arachchi H.M."/>
            <person name="Berlin A.M."/>
            <person name="Chapman S.B."/>
            <person name="Gainer-Dewar J."/>
            <person name="Goldberg J."/>
            <person name="Griggs A."/>
            <person name="Gujja S."/>
            <person name="Hansen M."/>
            <person name="Howarth C."/>
            <person name="Imamovic A."/>
            <person name="Ireland A."/>
            <person name="Larimer J."/>
            <person name="McCowan C."/>
            <person name="Murphy C."/>
            <person name="Pearson M."/>
            <person name="Poon T.W."/>
            <person name="Priest M."/>
            <person name="Roberts A."/>
            <person name="Saif S."/>
            <person name="Shea T."/>
            <person name="Sisk P."/>
            <person name="Sykes S."/>
            <person name="Wortman J."/>
            <person name="Nusbaum C."/>
            <person name="Birren B."/>
        </authorList>
    </citation>
    <scope>NUCLEOTIDE SEQUENCE [LARGE SCALE GENOMIC DNA]</scope>
    <source>
        <strain evidence="3">maculatus3</strain>
    </source>
</reference>
<keyword evidence="3" id="KW-1185">Reference proteome</keyword>
<evidence type="ECO:0000313" key="3">
    <source>
        <dbReference type="Proteomes" id="UP000075901"/>
    </source>
</evidence>
<dbReference type="InterPro" id="IPR053894">
    <property type="entry name" value="OAF_N"/>
</dbReference>
<accession>A0A182SSM9</accession>
<dbReference type="AlphaFoldDB" id="A0A182SSM9"/>
<proteinExistence type="predicted"/>
<organism evidence="2 3">
    <name type="scientific">Anopheles maculatus</name>
    <dbReference type="NCBI Taxonomy" id="74869"/>
    <lineage>
        <taxon>Eukaryota</taxon>
        <taxon>Metazoa</taxon>
        <taxon>Ecdysozoa</taxon>
        <taxon>Arthropoda</taxon>
        <taxon>Hexapoda</taxon>
        <taxon>Insecta</taxon>
        <taxon>Pterygota</taxon>
        <taxon>Neoptera</taxon>
        <taxon>Endopterygota</taxon>
        <taxon>Diptera</taxon>
        <taxon>Nematocera</taxon>
        <taxon>Culicoidea</taxon>
        <taxon>Culicidae</taxon>
        <taxon>Anophelinae</taxon>
        <taxon>Anopheles</taxon>
        <taxon>Anopheles maculatus group</taxon>
    </lineage>
</organism>
<feature type="domain" description="Out at first protein BRICHOS-like" evidence="1">
    <location>
        <begin position="5"/>
        <end position="56"/>
    </location>
</feature>
<reference evidence="2" key="2">
    <citation type="submission" date="2020-05" db="UniProtKB">
        <authorList>
            <consortium name="EnsemblMetazoa"/>
        </authorList>
    </citation>
    <scope>IDENTIFICATION</scope>
    <source>
        <strain evidence="2">maculatus3</strain>
    </source>
</reference>
<dbReference type="VEuPathDB" id="VectorBase:AMAM012616"/>